<dbReference type="EMBL" id="CP011025">
    <property type="protein sequence ID" value="ATC85487.1"/>
    <property type="molecule type" value="Genomic_DNA"/>
</dbReference>
<dbReference type="AlphaFoldDB" id="A0A290S1T4"/>
<reference evidence="1 2" key="1">
    <citation type="journal article" date="2012" name="J. Bacteriol.">
        <title>Genome sequences of type strains of seven species of the marine bacterium Pseudoalteromonas.</title>
        <authorList>
            <person name="Xie B.B."/>
            <person name="Shu Y.L."/>
            <person name="Qin Q.L."/>
            <person name="Rong J.C."/>
            <person name="Zhang X.Y."/>
            <person name="Chen X.L."/>
            <person name="Shi M."/>
            <person name="He H.L."/>
            <person name="Zhou B.C."/>
            <person name="Zhang Y.Z."/>
        </authorList>
    </citation>
    <scope>NUCLEOTIDE SEQUENCE [LARGE SCALE GENOMIC DNA]</scope>
    <source>
        <strain evidence="1 2">A 37-1-2</strain>
    </source>
</reference>
<dbReference type="KEGG" id="part:PARC_a0786"/>
<proteinExistence type="predicted"/>
<evidence type="ECO:0000313" key="1">
    <source>
        <dbReference type="EMBL" id="ATC85487.1"/>
    </source>
</evidence>
<accession>A0A290S1T4</accession>
<sequence>MFNGQLVSPANKKSLSQKLIFIGSTLSSNKSKKPLQQCSGFSL</sequence>
<organism evidence="1 2">
    <name type="scientific">Pseudoalteromonas arctica A 37-1-2</name>
    <dbReference type="NCBI Taxonomy" id="1117313"/>
    <lineage>
        <taxon>Bacteria</taxon>
        <taxon>Pseudomonadati</taxon>
        <taxon>Pseudomonadota</taxon>
        <taxon>Gammaproteobacteria</taxon>
        <taxon>Alteromonadales</taxon>
        <taxon>Pseudoalteromonadaceae</taxon>
        <taxon>Pseudoalteromonas</taxon>
    </lineage>
</organism>
<protein>
    <submittedName>
        <fullName evidence="1">Uncharacterized protein</fullName>
    </submittedName>
</protein>
<dbReference type="Proteomes" id="UP000016505">
    <property type="component" value="Chromosome I"/>
</dbReference>
<name>A0A290S1T4_9GAMM</name>
<evidence type="ECO:0000313" key="2">
    <source>
        <dbReference type="Proteomes" id="UP000016505"/>
    </source>
</evidence>
<gene>
    <name evidence="1" type="ORF">PARC_a0786</name>
</gene>